<reference evidence="1" key="2">
    <citation type="journal article" date="2021" name="PeerJ">
        <title>Extensive microbial diversity within the chicken gut microbiome revealed by metagenomics and culture.</title>
        <authorList>
            <person name="Gilroy R."/>
            <person name="Ravi A."/>
            <person name="Getino M."/>
            <person name="Pursley I."/>
            <person name="Horton D.L."/>
            <person name="Alikhan N.F."/>
            <person name="Baker D."/>
            <person name="Gharbi K."/>
            <person name="Hall N."/>
            <person name="Watson M."/>
            <person name="Adriaenssens E.M."/>
            <person name="Foster-Nyarko E."/>
            <person name="Jarju S."/>
            <person name="Secka A."/>
            <person name="Antonio M."/>
            <person name="Oren A."/>
            <person name="Chaudhuri R.R."/>
            <person name="La Ragione R."/>
            <person name="Hildebrand F."/>
            <person name="Pallen M.J."/>
        </authorList>
    </citation>
    <scope>NUCLEOTIDE SEQUENCE</scope>
    <source>
        <strain evidence="1">1748</strain>
    </source>
</reference>
<gene>
    <name evidence="1" type="ORF">IAC78_02600</name>
</gene>
<evidence type="ECO:0000313" key="1">
    <source>
        <dbReference type="EMBL" id="MBO8414350.1"/>
    </source>
</evidence>
<protein>
    <submittedName>
        <fullName evidence="1">Uncharacterized protein</fullName>
    </submittedName>
</protein>
<dbReference type="Proteomes" id="UP000823629">
    <property type="component" value="Unassembled WGS sequence"/>
</dbReference>
<dbReference type="EMBL" id="JADING010000072">
    <property type="protein sequence ID" value="MBO8414350.1"/>
    <property type="molecule type" value="Genomic_DNA"/>
</dbReference>
<dbReference type="AlphaFoldDB" id="A0A9D9D711"/>
<proteinExistence type="predicted"/>
<name>A0A9D9D711_9BACL</name>
<evidence type="ECO:0000313" key="2">
    <source>
        <dbReference type="Proteomes" id="UP000823629"/>
    </source>
</evidence>
<organism evidence="1 2">
    <name type="scientific">Candidatus Scatoplasma merdavium</name>
    <dbReference type="NCBI Taxonomy" id="2840932"/>
    <lineage>
        <taxon>Bacteria</taxon>
        <taxon>Bacillati</taxon>
        <taxon>Bacillota</taxon>
        <taxon>Bacilli</taxon>
        <taxon>Bacillales</taxon>
        <taxon>Candidatus Scatoplasma</taxon>
    </lineage>
</organism>
<sequence>MNTNDELKRVIEEYREEYLSSSKFLELKESENKMLEDESFINLVKKKETIEKELGNEFVNREELLKKYQSCMSEIYELKSVKNYLDKFGQVKKDADEIQKEIYTKIYG</sequence>
<comment type="caution">
    <text evidence="1">The sequence shown here is derived from an EMBL/GenBank/DDBJ whole genome shotgun (WGS) entry which is preliminary data.</text>
</comment>
<reference evidence="1" key="1">
    <citation type="submission" date="2020-10" db="EMBL/GenBank/DDBJ databases">
        <authorList>
            <person name="Gilroy R."/>
        </authorList>
    </citation>
    <scope>NUCLEOTIDE SEQUENCE</scope>
    <source>
        <strain evidence="1">1748</strain>
    </source>
</reference>
<accession>A0A9D9D711</accession>